<gene>
    <name evidence="4" type="ORF">IDJ76_12095</name>
</gene>
<proteinExistence type="predicted"/>
<dbReference type="SUPFAM" id="SSF47384">
    <property type="entry name" value="Homodimeric domain of signal transducing histidine kinase"/>
    <property type="match status" value="1"/>
</dbReference>
<organism evidence="4 5">
    <name type="scientific">Mucilaginibacter glaciei</name>
    <dbReference type="NCBI Taxonomy" id="2772109"/>
    <lineage>
        <taxon>Bacteria</taxon>
        <taxon>Pseudomonadati</taxon>
        <taxon>Bacteroidota</taxon>
        <taxon>Sphingobacteriia</taxon>
        <taxon>Sphingobacteriales</taxon>
        <taxon>Sphingobacteriaceae</taxon>
        <taxon>Mucilaginibacter</taxon>
    </lineage>
</organism>
<reference evidence="4" key="1">
    <citation type="submission" date="2020-09" db="EMBL/GenBank/DDBJ databases">
        <title>Novel species of Mucilaginibacter isolated from a glacier on the Tibetan Plateau.</title>
        <authorList>
            <person name="Liu Q."/>
            <person name="Xin Y.-H."/>
        </authorList>
    </citation>
    <scope>NUCLEOTIDE SEQUENCE</scope>
    <source>
        <strain evidence="4">ZB1P21</strain>
    </source>
</reference>
<dbReference type="InterPro" id="IPR036097">
    <property type="entry name" value="HisK_dim/P_sf"/>
</dbReference>
<sequence>MDNEPKPVNGEVFSILKHDVKNQLSNIQLALEGLKYEVEDKDADVKLYLDSITQSAKKIDDLLNNIQ</sequence>
<evidence type="ECO:0000313" key="5">
    <source>
        <dbReference type="Proteomes" id="UP000619078"/>
    </source>
</evidence>
<dbReference type="RefSeq" id="WP_191163572.1">
    <property type="nucleotide sequence ID" value="NZ_JACWMX010000004.1"/>
</dbReference>
<dbReference type="Pfam" id="PF00512">
    <property type="entry name" value="HisKA"/>
    <property type="match status" value="1"/>
</dbReference>
<protein>
    <recommendedName>
        <fullName evidence="2">histidine kinase</fullName>
        <ecNumber evidence="2">2.7.13.3</ecNumber>
    </recommendedName>
</protein>
<comment type="catalytic activity">
    <reaction evidence="1">
        <text>ATP + protein L-histidine = ADP + protein N-phospho-L-histidine.</text>
        <dbReference type="EC" id="2.7.13.3"/>
    </reaction>
</comment>
<name>A0A926NTS6_9SPHI</name>
<comment type="caution">
    <text evidence="4">The sequence shown here is derived from an EMBL/GenBank/DDBJ whole genome shotgun (WGS) entry which is preliminary data.</text>
</comment>
<dbReference type="InterPro" id="IPR003661">
    <property type="entry name" value="HisK_dim/P_dom"/>
</dbReference>
<evidence type="ECO:0000259" key="3">
    <source>
        <dbReference type="Pfam" id="PF00512"/>
    </source>
</evidence>
<dbReference type="EC" id="2.7.13.3" evidence="2"/>
<dbReference type="GO" id="GO:0000155">
    <property type="term" value="F:phosphorelay sensor kinase activity"/>
    <property type="evidence" value="ECO:0007669"/>
    <property type="project" value="InterPro"/>
</dbReference>
<dbReference type="AlphaFoldDB" id="A0A926NTS6"/>
<keyword evidence="5" id="KW-1185">Reference proteome</keyword>
<evidence type="ECO:0000256" key="1">
    <source>
        <dbReference type="ARBA" id="ARBA00000085"/>
    </source>
</evidence>
<evidence type="ECO:0000256" key="2">
    <source>
        <dbReference type="ARBA" id="ARBA00012438"/>
    </source>
</evidence>
<dbReference type="Gene3D" id="1.10.287.130">
    <property type="match status" value="1"/>
</dbReference>
<evidence type="ECO:0000313" key="4">
    <source>
        <dbReference type="EMBL" id="MBD1393840.1"/>
    </source>
</evidence>
<feature type="domain" description="Signal transduction histidine kinase dimerisation/phosphoacceptor" evidence="3">
    <location>
        <begin position="10"/>
        <end position="66"/>
    </location>
</feature>
<dbReference type="Proteomes" id="UP000619078">
    <property type="component" value="Unassembled WGS sequence"/>
</dbReference>
<dbReference type="EMBL" id="JACWMX010000004">
    <property type="protein sequence ID" value="MBD1393840.1"/>
    <property type="molecule type" value="Genomic_DNA"/>
</dbReference>
<accession>A0A926NTS6</accession>